<name>A0A3G9G7D8_9CAUL</name>
<dbReference type="Proteomes" id="UP000278756">
    <property type="component" value="Chromosome 2"/>
</dbReference>
<dbReference type="AlphaFoldDB" id="A0A3G9G7D8"/>
<organism evidence="2 3">
    <name type="scientific">Asticcacaulis excentricus</name>
    <dbReference type="NCBI Taxonomy" id="78587"/>
    <lineage>
        <taxon>Bacteria</taxon>
        <taxon>Pseudomonadati</taxon>
        <taxon>Pseudomonadota</taxon>
        <taxon>Alphaproteobacteria</taxon>
        <taxon>Caulobacterales</taxon>
        <taxon>Caulobacteraceae</taxon>
        <taxon>Asticcacaulis</taxon>
    </lineage>
</organism>
<reference evidence="3" key="2">
    <citation type="journal article" date="2017" name="Plant Physiol. Biochem.">
        <title>Differential oxidative and antioxidative response of duckweed Lemna minor toward plant growth promoting/inhibiting bacteria.</title>
        <authorList>
            <person name="Ishizawa H."/>
            <person name="Kuroda M."/>
            <person name="Morikawa M."/>
            <person name="Ike M."/>
        </authorList>
    </citation>
    <scope>NUCLEOTIDE SEQUENCE [LARGE SCALE GENOMIC DNA]</scope>
    <source>
        <strain evidence="3">M6</strain>
    </source>
</reference>
<keyword evidence="1" id="KW-0732">Signal</keyword>
<evidence type="ECO:0000313" key="2">
    <source>
        <dbReference type="EMBL" id="BBF81791.1"/>
    </source>
</evidence>
<proteinExistence type="predicted"/>
<sequence>MKHLALIAILLTTPVMAATPAVNPLSKEPFYAAIVRDAVTLKARTVRMAQNPSLTLLTSAGFKTYAREISSLSERNLKGHLDLKARGTDNDLKCVLKGVSLDLPRKMAAIEAAKTPDALKGALNDMAYLLEDNIEVIVTPATADSGLDCVIEFGNS</sequence>
<protein>
    <submittedName>
        <fullName evidence="2">Uncharacterized protein</fullName>
    </submittedName>
</protein>
<evidence type="ECO:0000313" key="3">
    <source>
        <dbReference type="Proteomes" id="UP000278756"/>
    </source>
</evidence>
<feature type="chain" id="PRO_5018077482" evidence="1">
    <location>
        <begin position="18"/>
        <end position="156"/>
    </location>
</feature>
<feature type="signal peptide" evidence="1">
    <location>
        <begin position="1"/>
        <end position="17"/>
    </location>
</feature>
<dbReference type="OrthoDB" id="7172392at2"/>
<evidence type="ECO:0000256" key="1">
    <source>
        <dbReference type="SAM" id="SignalP"/>
    </source>
</evidence>
<dbReference type="RefSeq" id="WP_126423370.1">
    <property type="nucleotide sequence ID" value="NZ_AP018828.1"/>
</dbReference>
<dbReference type="EMBL" id="AP018828">
    <property type="protein sequence ID" value="BBF81791.1"/>
    <property type="molecule type" value="Genomic_DNA"/>
</dbReference>
<gene>
    <name evidence="2" type="ORF">EM6_2399</name>
</gene>
<reference evidence="3" key="1">
    <citation type="journal article" date="2017" name="Biotechnol. Biofuels">
        <title>Evaluation of environmental bacterial communities as a factor affecting the growth of duckweed Lemna minor.</title>
        <authorList>
            <person name="Ishizawa H."/>
            <person name="Kuroda M."/>
            <person name="Morikawa M."/>
            <person name="Ike M."/>
        </authorList>
    </citation>
    <scope>NUCLEOTIDE SEQUENCE [LARGE SCALE GENOMIC DNA]</scope>
    <source>
        <strain evidence="3">M6</strain>
    </source>
</reference>
<accession>A0A3G9G7D8</accession>